<evidence type="ECO:0000256" key="3">
    <source>
        <dbReference type="ARBA" id="ARBA00022729"/>
    </source>
</evidence>
<evidence type="ECO:0000256" key="6">
    <source>
        <dbReference type="SAM" id="Phobius"/>
    </source>
</evidence>
<dbReference type="PROSITE" id="PS50847">
    <property type="entry name" value="GRAM_POS_ANCHORING"/>
    <property type="match status" value="1"/>
</dbReference>
<dbReference type="AlphaFoldDB" id="A0A2M9HB03"/>
<keyword evidence="6" id="KW-0812">Transmembrane</keyword>
<evidence type="ECO:0000313" key="8">
    <source>
        <dbReference type="EMBL" id="PJM73995.1"/>
    </source>
</evidence>
<gene>
    <name evidence="8" type="ORF">CS006_02275</name>
</gene>
<keyword evidence="2" id="KW-0964">Secreted</keyword>
<feature type="domain" description="Gram-positive cocci surface proteins LPxTG" evidence="7">
    <location>
        <begin position="705"/>
        <end position="738"/>
    </location>
</feature>
<keyword evidence="3" id="KW-0732">Signal</keyword>
<evidence type="ECO:0000256" key="5">
    <source>
        <dbReference type="SAM" id="MobiDB-lite"/>
    </source>
</evidence>
<evidence type="ECO:0000313" key="9">
    <source>
        <dbReference type="Proteomes" id="UP000229095"/>
    </source>
</evidence>
<feature type="compositionally biased region" description="Acidic residues" evidence="5">
    <location>
        <begin position="683"/>
        <end position="695"/>
    </location>
</feature>
<feature type="transmembrane region" description="Helical" evidence="6">
    <location>
        <begin position="713"/>
        <end position="734"/>
    </location>
</feature>
<name>A0A2M9HB03_9BIFI</name>
<feature type="region of interest" description="Disordered" evidence="5">
    <location>
        <begin position="683"/>
        <end position="709"/>
    </location>
</feature>
<proteinExistence type="predicted"/>
<reference evidence="8 9" key="1">
    <citation type="submission" date="2017-10" db="EMBL/GenBank/DDBJ databases">
        <title>Draft genome sequences of strains TRE 1, TRE 9, TRE H and TRI 7, isolated from tamarins, belonging to four potential novel Bifidobacterium species.</title>
        <authorList>
            <person name="Mattarelli P."/>
            <person name="Modesto M."/>
            <person name="Puglisi E."/>
            <person name="Morelli L."/>
            <person name="Spezio C."/>
            <person name="Bonetti A."/>
            <person name="Sandri C."/>
        </authorList>
    </citation>
    <scope>NUCLEOTIDE SEQUENCE [LARGE SCALE GENOMIC DNA]</scope>
    <source>
        <strain evidence="9">TRE1</strain>
    </source>
</reference>
<dbReference type="Proteomes" id="UP000229095">
    <property type="component" value="Unassembled WGS sequence"/>
</dbReference>
<keyword evidence="6" id="KW-1133">Transmembrane helix</keyword>
<keyword evidence="6" id="KW-0472">Membrane</keyword>
<organism evidence="8 9">
    <name type="scientific">Bifidobacterium primatium</name>
    <dbReference type="NCBI Taxonomy" id="2045438"/>
    <lineage>
        <taxon>Bacteria</taxon>
        <taxon>Bacillati</taxon>
        <taxon>Actinomycetota</taxon>
        <taxon>Actinomycetes</taxon>
        <taxon>Bifidobacteriales</taxon>
        <taxon>Bifidobacteriaceae</taxon>
        <taxon>Bifidobacterium</taxon>
    </lineage>
</organism>
<evidence type="ECO:0000256" key="4">
    <source>
        <dbReference type="ARBA" id="ARBA00023088"/>
    </source>
</evidence>
<evidence type="ECO:0000259" key="7">
    <source>
        <dbReference type="PROSITE" id="PS50847"/>
    </source>
</evidence>
<keyword evidence="9" id="KW-1185">Reference proteome</keyword>
<comment type="caution">
    <text evidence="8">The sequence shown here is derived from an EMBL/GenBank/DDBJ whole genome shotgun (WGS) entry which is preliminary data.</text>
</comment>
<protein>
    <submittedName>
        <fullName evidence="8">Peptidase</fullName>
    </submittedName>
</protein>
<accession>A0A2M9HB03</accession>
<keyword evidence="4" id="KW-0572">Peptidoglycan-anchor</keyword>
<dbReference type="InterPro" id="IPR019931">
    <property type="entry name" value="LPXTG_anchor"/>
</dbReference>
<keyword evidence="1" id="KW-0134">Cell wall</keyword>
<evidence type="ECO:0000256" key="1">
    <source>
        <dbReference type="ARBA" id="ARBA00022512"/>
    </source>
</evidence>
<dbReference type="EMBL" id="PEBI01000001">
    <property type="protein sequence ID" value="PJM73995.1"/>
    <property type="molecule type" value="Genomic_DNA"/>
</dbReference>
<evidence type="ECO:0000256" key="2">
    <source>
        <dbReference type="ARBA" id="ARBA00022525"/>
    </source>
</evidence>
<sequence length="738" mass="78525">MMGLGSVGLASAATMHAPVDSQLWYTFDGERYNIGVIAVAPNGRNAYCIETGVPASYEYGEATAIKDSTAARQVAYLADAYQSNTDPTTQAAIAMLIHDHFEALDKPLWQQRKAAFLKEHPTVQARADALWKEAAGRVATTTSATVTYLEGKRSGYVDIEITGSGGAKVTGVPYTVKLTGPATFDNGRNTASGKTAAKTIRLAWKATDAGSVTTNVSYDHGTIERLTSGQDYLRYGTSASEKKDVVTFDVVKTFQPGLTTVVGGKVVDAGDEVTDRVTSTIADGDTWKSGATIKADGYYFAGIKPKALGQGIAPKTGETSKDFLARLKAAGYSPAAYGTAEFTGAGQSREVRAVTAPDGDEPYRSGGNGHTGFGTWVWTVDRERQDASVREWVRADFSSALMEQPETLSVRTPAAVDSTATEHTGVIGSELSDQITVTGFPDDHGEFKGSEEYGFGADVERAQVSVWWAGDAENPGNNKQYKPSGATVPKEDDHHRRIGTWEYPAKNGRIKVGGGVADADGKPVTITAERAGYYVFVYSFSGDDRVQAVTSAYDDAWERVYIEPDGERHSPNITTAVIPPVTTVGKEFLDSAKVTGRLESGSYVTFTAYEPVADGVEPGTGSRILDEARVELDAGKTAQTVVSPGVKADKPGKVYWKATLWSPEGEVIDSHPLGIDGEITTVEEEPEEPAPEEPQEPQPERPGSLPVTGVGQAIPLMGAGAAALVTVGLMLAAIRRRS</sequence>